<keyword evidence="2" id="KW-0472">Membrane</keyword>
<accession>A0A0N0VDP9</accession>
<dbReference type="GeneID" id="26908226"/>
<evidence type="ECO:0000256" key="1">
    <source>
        <dbReference type="SAM" id="MobiDB-lite"/>
    </source>
</evidence>
<sequence length="489" mass="52840">MRYPHTGGTLLHTHTLTQTQMLIRAWLQHFFAYEARNGGALPPHQLFPYNADADPCTGEASDASDRTAVAGTGSAENFPLSSLPAGPSAESEEDSAGGKRSASSSSPSTPAPPPPSSPPPSAAITTATKKTAKVRDVGCSAPAPGDPHEPPRFYSRYVFRRTVTGLQLLWGYFSFVVWNYLAHIRWYGASMVYLTTLVETEKSSAVALVVKERGAVTGSVAASNEDVQGELAFELHRLADQWLAVAYLAVALAGLIYTASAVLYVCVVNTPWHVRAAWPQPQLFTKACGARTGSTARDPHDSDAADPDNDPFLTYGSVLSRSSPFPPSSSTDVVPLSFTQPQFLFPLRRLTALDRVATASVRRSGLAVSPPRPPGQPYLSIQQQQQQQWHRGDPKAPLLWCACPLVVALVVFDFMVIHSCRVQGWPVRLLQGLTPALGLLLLLYTMKSVAVLCGRRCVVCWRALPIAVYTLTRPPTQPGYGPPGPWASQ</sequence>
<evidence type="ECO:0000256" key="2">
    <source>
        <dbReference type="SAM" id="Phobius"/>
    </source>
</evidence>
<feature type="transmembrane region" description="Helical" evidence="2">
    <location>
        <begin position="429"/>
        <end position="446"/>
    </location>
</feature>
<name>A0A0N0VDP9_LEPPY</name>
<evidence type="ECO:0000313" key="4">
    <source>
        <dbReference type="Proteomes" id="UP000037923"/>
    </source>
</evidence>
<reference evidence="3 4" key="1">
    <citation type="submission" date="2015-07" db="EMBL/GenBank/DDBJ databases">
        <title>High-quality genome of monoxenous trypanosomatid Leptomonas pyrrhocoris.</title>
        <authorList>
            <person name="Flegontov P."/>
            <person name="Butenko A."/>
            <person name="Firsov S."/>
            <person name="Vlcek C."/>
            <person name="Logacheva M.D."/>
            <person name="Field M."/>
            <person name="Filatov D."/>
            <person name="Flegontova O."/>
            <person name="Gerasimov E."/>
            <person name="Jackson A.P."/>
            <person name="Kelly S."/>
            <person name="Opperdoes F."/>
            <person name="O'Reilly A."/>
            <person name="Votypka J."/>
            <person name="Yurchenko V."/>
            <person name="Lukes J."/>
        </authorList>
    </citation>
    <scope>NUCLEOTIDE SEQUENCE [LARGE SCALE GENOMIC DNA]</scope>
    <source>
        <strain evidence="3">H10</strain>
    </source>
</reference>
<protein>
    <submittedName>
        <fullName evidence="3">Uncharacterized protein</fullName>
    </submittedName>
</protein>
<organism evidence="3 4">
    <name type="scientific">Leptomonas pyrrhocoris</name>
    <name type="common">Firebug parasite</name>
    <dbReference type="NCBI Taxonomy" id="157538"/>
    <lineage>
        <taxon>Eukaryota</taxon>
        <taxon>Discoba</taxon>
        <taxon>Euglenozoa</taxon>
        <taxon>Kinetoplastea</taxon>
        <taxon>Metakinetoplastina</taxon>
        <taxon>Trypanosomatida</taxon>
        <taxon>Trypanosomatidae</taxon>
        <taxon>Leishmaniinae</taxon>
        <taxon>Leptomonas</taxon>
    </lineage>
</organism>
<comment type="caution">
    <text evidence="3">The sequence shown here is derived from an EMBL/GenBank/DDBJ whole genome shotgun (WGS) entry which is preliminary data.</text>
</comment>
<feature type="transmembrane region" description="Helical" evidence="2">
    <location>
        <begin position="162"/>
        <end position="181"/>
    </location>
</feature>
<dbReference type="OMA" id="QWLAVAY"/>
<dbReference type="OrthoDB" id="10560523at2759"/>
<keyword evidence="2" id="KW-1133">Transmembrane helix</keyword>
<feature type="region of interest" description="Disordered" evidence="1">
    <location>
        <begin position="72"/>
        <end position="146"/>
    </location>
</feature>
<dbReference type="AlphaFoldDB" id="A0A0N0VDP9"/>
<keyword evidence="2" id="KW-0812">Transmembrane</keyword>
<dbReference type="EMBL" id="LGTL01000021">
    <property type="protein sequence ID" value="KPA76182.1"/>
    <property type="molecule type" value="Genomic_DNA"/>
</dbReference>
<dbReference type="Proteomes" id="UP000037923">
    <property type="component" value="Unassembled WGS sequence"/>
</dbReference>
<feature type="transmembrane region" description="Helical" evidence="2">
    <location>
        <begin position="244"/>
        <end position="267"/>
    </location>
</feature>
<keyword evidence="4" id="KW-1185">Reference proteome</keyword>
<proteinExistence type="predicted"/>
<evidence type="ECO:0000313" key="3">
    <source>
        <dbReference type="EMBL" id="KPA76182.1"/>
    </source>
</evidence>
<feature type="transmembrane region" description="Helical" evidence="2">
    <location>
        <begin position="398"/>
        <end position="417"/>
    </location>
</feature>
<dbReference type="VEuPathDB" id="TriTrypDB:LpyrH10_21_0770"/>
<dbReference type="RefSeq" id="XP_015654621.1">
    <property type="nucleotide sequence ID" value="XM_015806750.1"/>
</dbReference>
<gene>
    <name evidence="3" type="ORF">ABB37_07941</name>
</gene>
<feature type="compositionally biased region" description="Pro residues" evidence="1">
    <location>
        <begin position="109"/>
        <end position="121"/>
    </location>
</feature>